<organism evidence="2 3">
    <name type="scientific">Edaphobacter acidisoli</name>
    <dbReference type="NCBI Taxonomy" id="2040573"/>
    <lineage>
        <taxon>Bacteria</taxon>
        <taxon>Pseudomonadati</taxon>
        <taxon>Acidobacteriota</taxon>
        <taxon>Terriglobia</taxon>
        <taxon>Terriglobales</taxon>
        <taxon>Acidobacteriaceae</taxon>
        <taxon>Edaphobacter</taxon>
    </lineage>
</organism>
<evidence type="ECO:0000313" key="3">
    <source>
        <dbReference type="Proteomes" id="UP000648801"/>
    </source>
</evidence>
<reference evidence="2" key="2">
    <citation type="submission" date="2020-09" db="EMBL/GenBank/DDBJ databases">
        <authorList>
            <person name="Sun Q."/>
            <person name="Zhou Y."/>
        </authorList>
    </citation>
    <scope>NUCLEOTIDE SEQUENCE</scope>
    <source>
        <strain evidence="2">CGMCC 1.15447</strain>
    </source>
</reference>
<dbReference type="PANTHER" id="PTHR47197">
    <property type="entry name" value="PROTEIN NIRF"/>
    <property type="match status" value="1"/>
</dbReference>
<proteinExistence type="predicted"/>
<dbReference type="Proteomes" id="UP000648801">
    <property type="component" value="Unassembled WGS sequence"/>
</dbReference>
<evidence type="ECO:0000256" key="1">
    <source>
        <dbReference type="SAM" id="SignalP"/>
    </source>
</evidence>
<feature type="signal peptide" evidence="1">
    <location>
        <begin position="1"/>
        <end position="18"/>
    </location>
</feature>
<dbReference type="InterPro" id="IPR015943">
    <property type="entry name" value="WD40/YVTN_repeat-like_dom_sf"/>
</dbReference>
<feature type="chain" id="PRO_5036711041" description="YncE family protein" evidence="1">
    <location>
        <begin position="19"/>
        <end position="451"/>
    </location>
</feature>
<keyword evidence="3" id="KW-1185">Reference proteome</keyword>
<dbReference type="InterPro" id="IPR051200">
    <property type="entry name" value="Host-pathogen_enzymatic-act"/>
</dbReference>
<dbReference type="SUPFAM" id="SSF50969">
    <property type="entry name" value="YVTN repeat-like/Quinoprotein amine dehydrogenase"/>
    <property type="match status" value="1"/>
</dbReference>
<dbReference type="SUPFAM" id="SSF51004">
    <property type="entry name" value="C-terminal (heme d1) domain of cytochrome cd1-nitrite reductase"/>
    <property type="match status" value="1"/>
</dbReference>
<comment type="caution">
    <text evidence="2">The sequence shown here is derived from an EMBL/GenBank/DDBJ whole genome shotgun (WGS) entry which is preliminary data.</text>
</comment>
<keyword evidence="1" id="KW-0732">Signal</keyword>
<gene>
    <name evidence="2" type="ORF">GCM10011507_10630</name>
</gene>
<dbReference type="PROSITE" id="PS51257">
    <property type="entry name" value="PROKAR_LIPOPROTEIN"/>
    <property type="match status" value="1"/>
</dbReference>
<sequence>MRSVVALAAGAVVFAALAGCGDQYRPVVTAINPVGPAGQPTKYAIAISSTGPNTPGLATMVDFSGDTVLITANVGVNPYYLALDTSGVNAYTLNSDKTLTSFPITTSLLSSQVLESTLLDNNGILPPSINPEGLNTYISQPGRNSVAQYTSTPLALKQELPIDSAYTPTYVVGVASAPRVYVVSKANSGSNGTVSTIETVSNTIDVNPIAVGIDPVYGVMTADTRRAFIMNQGSNDISVINAQTNQLDTTPTLTDPNGTAPVWADFAPTLNELVVANAGDGVHQGSISIFSIPLCSAIAQPTNPNCDPNNPVDAVGFGTLIANVPVGINPVMVAVLQDGTRAYVLNKGNVSQPCAAPTASAPLGNCTVSVVNLTSNTVTATIPLPLSTDPLSAAANGHPSWIAATTGTPTGKIYVVSPESNFMTVIRTDTDALLTTVPLQGAGVSVRVTQP</sequence>
<dbReference type="InterPro" id="IPR011048">
    <property type="entry name" value="Haem_d1_sf"/>
</dbReference>
<reference evidence="2" key="1">
    <citation type="journal article" date="2014" name="Int. J. Syst. Evol. Microbiol.">
        <title>Complete genome sequence of Corynebacterium casei LMG S-19264T (=DSM 44701T), isolated from a smear-ripened cheese.</title>
        <authorList>
            <consortium name="US DOE Joint Genome Institute (JGI-PGF)"/>
            <person name="Walter F."/>
            <person name="Albersmeier A."/>
            <person name="Kalinowski J."/>
            <person name="Ruckert C."/>
        </authorList>
    </citation>
    <scope>NUCLEOTIDE SEQUENCE</scope>
    <source>
        <strain evidence="2">CGMCC 1.15447</strain>
    </source>
</reference>
<dbReference type="Gene3D" id="2.130.10.10">
    <property type="entry name" value="YVTN repeat-like/Quinoprotein amine dehydrogenase"/>
    <property type="match status" value="2"/>
</dbReference>
<dbReference type="AlphaFoldDB" id="A0A916RLV4"/>
<evidence type="ECO:0008006" key="4">
    <source>
        <dbReference type="Google" id="ProtNLM"/>
    </source>
</evidence>
<name>A0A916RLV4_9BACT</name>
<protein>
    <recommendedName>
        <fullName evidence="4">YncE family protein</fullName>
    </recommendedName>
</protein>
<accession>A0A916RLV4</accession>
<dbReference type="PANTHER" id="PTHR47197:SF3">
    <property type="entry name" value="DIHYDRO-HEME D1 DEHYDROGENASE"/>
    <property type="match status" value="1"/>
</dbReference>
<evidence type="ECO:0000313" key="2">
    <source>
        <dbReference type="EMBL" id="GGA60979.1"/>
    </source>
</evidence>
<dbReference type="EMBL" id="BMJB01000001">
    <property type="protein sequence ID" value="GGA60979.1"/>
    <property type="molecule type" value="Genomic_DNA"/>
</dbReference>
<dbReference type="InterPro" id="IPR011044">
    <property type="entry name" value="Quino_amine_DH_bsu"/>
</dbReference>